<dbReference type="InParanoid" id="A3LPU7"/>
<dbReference type="OMA" id="STQWIES"/>
<keyword evidence="2" id="KW-1185">Reference proteome</keyword>
<protein>
    <submittedName>
        <fullName evidence="1">Uncharacterized protein</fullName>
    </submittedName>
</protein>
<dbReference type="STRING" id="322104.A3LPU7"/>
<sequence length="517" mass="59711">MLSLRENFDIEFLSINQLSYVFNKFCESTNSSQYTSFCIHIASKCLHLMNRYGALHPSHEKLIDYLKKHGQQNIYDRQWCSTIQQRSCEFQETLNTKFDTILASSNASSSPSDNQQLFSEVRQGVVIAIIETNYQNALSFLNKYSTVVQFYTQPRSLAQLKENRFIEYLFFQYIVSIFDLIWFPLDSLQQQQFTFTRRDDSTSGGFKNLDSIAKKVNNYYTKCEMLLSSSVPEEEEIEHISDELFYFWLVKFYGLTVLFKQFKFLEFHEEFDVLFVKYQTINAQIEASPLLLLSDNLPILRSNILSMYGIVMIFLKPFNSLSLMDVGNDDALLDLFSAEEDKFEYLLYHEVMVPLSESNNRKAKMNFLENSRFSDMFVACLDYLAPAVPKSSTSASINFIRYLNLIIDFKNFLLILSVVKQAPRLKMIELLGYDIRTMSDSSLSATTHNILSLMGALGLGKIGVGYRSHQDVFFNEGHDSKLAVRELQSRMDELTNDLQAESIAITMTGALLEKFFS</sequence>
<dbReference type="KEGG" id="pic:PICST_30078"/>
<evidence type="ECO:0000313" key="1">
    <source>
        <dbReference type="EMBL" id="ABN64561.2"/>
    </source>
</evidence>
<reference evidence="1 2" key="1">
    <citation type="journal article" date="2007" name="Nat. Biotechnol.">
        <title>Genome sequence of the lignocellulose-bioconverting and xylose-fermenting yeast Pichia stipitis.</title>
        <authorList>
            <person name="Jeffries T.W."/>
            <person name="Grigoriev I.V."/>
            <person name="Grimwood J."/>
            <person name="Laplaza J.M."/>
            <person name="Aerts A."/>
            <person name="Salamov A."/>
            <person name="Schmutz J."/>
            <person name="Lindquist E."/>
            <person name="Dehal P."/>
            <person name="Shapiro H."/>
            <person name="Jin Y.S."/>
            <person name="Passoth V."/>
            <person name="Richardson P.M."/>
        </authorList>
    </citation>
    <scope>NUCLEOTIDE SEQUENCE [LARGE SCALE GENOMIC DNA]</scope>
    <source>
        <strain evidence="2">ATCC 58785 / CBS 6054 / NBRC 10063 / NRRL Y-11545</strain>
    </source>
</reference>
<gene>
    <name evidence="1" type="ORF">PICST_30078</name>
</gene>
<dbReference type="eggNOG" id="ENOG502RPXV">
    <property type="taxonomic scope" value="Eukaryota"/>
</dbReference>
<organism evidence="1 2">
    <name type="scientific">Scheffersomyces stipitis (strain ATCC 58785 / CBS 6054 / NBRC 10063 / NRRL Y-11545)</name>
    <name type="common">Yeast</name>
    <name type="synonym">Pichia stipitis</name>
    <dbReference type="NCBI Taxonomy" id="322104"/>
    <lineage>
        <taxon>Eukaryota</taxon>
        <taxon>Fungi</taxon>
        <taxon>Dikarya</taxon>
        <taxon>Ascomycota</taxon>
        <taxon>Saccharomycotina</taxon>
        <taxon>Pichiomycetes</taxon>
        <taxon>Debaryomycetaceae</taxon>
        <taxon>Scheffersomyces</taxon>
    </lineage>
</organism>
<dbReference type="EMBL" id="CP000496">
    <property type="protein sequence ID" value="ABN64561.2"/>
    <property type="molecule type" value="Genomic_DNA"/>
</dbReference>
<evidence type="ECO:0000313" key="2">
    <source>
        <dbReference type="Proteomes" id="UP000002258"/>
    </source>
</evidence>
<dbReference type="Proteomes" id="UP000002258">
    <property type="component" value="Chromosome 2"/>
</dbReference>
<dbReference type="AlphaFoldDB" id="A3LPU7"/>
<proteinExistence type="predicted"/>
<dbReference type="HOGENOM" id="CLU_526878_0_0_1"/>
<dbReference type="GeneID" id="4836663"/>
<dbReference type="RefSeq" id="XP_001382590.2">
    <property type="nucleotide sequence ID" value="XM_001382553.1"/>
</dbReference>
<dbReference type="OrthoDB" id="4093016at2759"/>
<name>A3LPU7_PICST</name>
<accession>A3LPU7</accession>